<dbReference type="PANTHER" id="PTHR40633">
    <property type="entry name" value="MATRIX PROTEIN, PUTATIVE (AFU_ORTHOLOGUE AFUA_8G05410)-RELATED"/>
    <property type="match status" value="1"/>
</dbReference>
<protein>
    <submittedName>
        <fullName evidence="5">Ser-thr-rich glycosyl-phosphatidyl-inositol-anchored membrane family domain-containing protein</fullName>
    </submittedName>
</protein>
<proteinExistence type="predicted"/>
<evidence type="ECO:0000256" key="2">
    <source>
        <dbReference type="SAM" id="MobiDB-lite"/>
    </source>
</evidence>
<evidence type="ECO:0000313" key="5">
    <source>
        <dbReference type="EMBL" id="KAJ6446118.1"/>
    </source>
</evidence>
<keyword evidence="3" id="KW-0812">Transmembrane</keyword>
<feature type="domain" description="Yeast cell wall synthesis Kre9/Knh1-like N-terminal" evidence="4">
    <location>
        <begin position="60"/>
        <end position="157"/>
    </location>
</feature>
<keyword evidence="3" id="KW-0472">Membrane</keyword>
<dbReference type="InterPro" id="IPR052982">
    <property type="entry name" value="SRP1/TIP1-like"/>
</dbReference>
<dbReference type="EMBL" id="JAQHRD010000001">
    <property type="protein sequence ID" value="KAJ6446118.1"/>
    <property type="molecule type" value="Genomic_DNA"/>
</dbReference>
<gene>
    <name evidence="5" type="ORF">O9K51_00886</name>
</gene>
<feature type="region of interest" description="Disordered" evidence="2">
    <location>
        <begin position="184"/>
        <end position="209"/>
    </location>
</feature>
<dbReference type="AlphaFoldDB" id="A0AB34G4Z5"/>
<evidence type="ECO:0000256" key="1">
    <source>
        <dbReference type="ARBA" id="ARBA00022729"/>
    </source>
</evidence>
<organism evidence="5 6">
    <name type="scientific">Purpureocillium lavendulum</name>
    <dbReference type="NCBI Taxonomy" id="1247861"/>
    <lineage>
        <taxon>Eukaryota</taxon>
        <taxon>Fungi</taxon>
        <taxon>Dikarya</taxon>
        <taxon>Ascomycota</taxon>
        <taxon>Pezizomycotina</taxon>
        <taxon>Sordariomycetes</taxon>
        <taxon>Hypocreomycetidae</taxon>
        <taxon>Hypocreales</taxon>
        <taxon>Ophiocordycipitaceae</taxon>
        <taxon>Purpureocillium</taxon>
    </lineage>
</organism>
<keyword evidence="6" id="KW-1185">Reference proteome</keyword>
<keyword evidence="1" id="KW-0732">Signal</keyword>
<keyword evidence="3" id="KW-1133">Transmembrane helix</keyword>
<sequence>MAWSLTLDLRSIPKPHLTCNNNVICCLFTIINMRFTLAAFAAMAATAFAQTANFAPISAPNKASEVTAGKPFTIQWQASGGAAAQYANAKVTISLLGGSSPETLVEKTVIAEHIPNSALKFEWQVASTLGDDKTYGIQITAENQATKVFQYSEPFQIKKGEGKTTGSGTVTLTTSHGTKTITLSTSTTPVPTTTSHAQHNTTTSSIRKTTSIPSNTTTTLITKSSSSAPVVITSTAIVNPSKTSASTTAPTTVPTGAASLVGAGSLSVVAGLFVALVAM</sequence>
<feature type="transmembrane region" description="Helical" evidence="3">
    <location>
        <begin position="256"/>
        <end position="278"/>
    </location>
</feature>
<evidence type="ECO:0000256" key="3">
    <source>
        <dbReference type="SAM" id="Phobius"/>
    </source>
</evidence>
<accession>A0AB34G4Z5</accession>
<reference evidence="5" key="1">
    <citation type="submission" date="2023-01" db="EMBL/GenBank/DDBJ databases">
        <title>The growth and conidiation of Purpureocillium lavendulum are regulated by nitrogen source and histone H3K14 acetylation.</title>
        <authorList>
            <person name="Tang P."/>
            <person name="Han J."/>
            <person name="Zhang C."/>
            <person name="Tang P."/>
            <person name="Qi F."/>
            <person name="Zhang K."/>
            <person name="Liang L."/>
        </authorList>
    </citation>
    <scope>NUCLEOTIDE SEQUENCE</scope>
    <source>
        <strain evidence="5">YMF1.00683</strain>
    </source>
</reference>
<dbReference type="InterPro" id="IPR018466">
    <property type="entry name" value="Kre9/Knh1-like_N"/>
</dbReference>
<comment type="caution">
    <text evidence="5">The sequence shown here is derived from an EMBL/GenBank/DDBJ whole genome shotgun (WGS) entry which is preliminary data.</text>
</comment>
<evidence type="ECO:0000313" key="6">
    <source>
        <dbReference type="Proteomes" id="UP001163105"/>
    </source>
</evidence>
<dbReference type="Proteomes" id="UP001163105">
    <property type="component" value="Unassembled WGS sequence"/>
</dbReference>
<name>A0AB34G4Z5_9HYPO</name>
<dbReference type="Pfam" id="PF10342">
    <property type="entry name" value="Kre9_KNH"/>
    <property type="match status" value="1"/>
</dbReference>
<evidence type="ECO:0000259" key="4">
    <source>
        <dbReference type="Pfam" id="PF10342"/>
    </source>
</evidence>
<dbReference type="PANTHER" id="PTHR40633:SF1">
    <property type="entry name" value="GPI ANCHORED SERINE-THREONINE RICH PROTEIN (AFU_ORTHOLOGUE AFUA_1G03630)"/>
    <property type="match status" value="1"/>
</dbReference>